<evidence type="ECO:0000259" key="2">
    <source>
        <dbReference type="PROSITE" id="PS51332"/>
    </source>
</evidence>
<evidence type="ECO:0000313" key="3">
    <source>
        <dbReference type="EMBL" id="MCE4554416.1"/>
    </source>
</evidence>
<evidence type="ECO:0000256" key="1">
    <source>
        <dbReference type="SAM" id="MobiDB-lite"/>
    </source>
</evidence>
<protein>
    <submittedName>
        <fullName evidence="3">Cobalamin B12-binding domain-containing protein</fullName>
    </submittedName>
</protein>
<evidence type="ECO:0000313" key="4">
    <source>
        <dbReference type="Proteomes" id="UP001200741"/>
    </source>
</evidence>
<accession>A0ABS8XUA8</accession>
<proteinExistence type="predicted"/>
<name>A0ABS8XUA8_9BURK</name>
<dbReference type="InterPro" id="IPR006158">
    <property type="entry name" value="Cobalamin-bd"/>
</dbReference>
<dbReference type="RefSeq" id="WP_233371340.1">
    <property type="nucleotide sequence ID" value="NZ_JAJTWU010000003.1"/>
</dbReference>
<dbReference type="InterPro" id="IPR036724">
    <property type="entry name" value="Cobalamin-bd_sf"/>
</dbReference>
<feature type="compositionally biased region" description="Pro residues" evidence="1">
    <location>
        <begin position="1"/>
        <end position="13"/>
    </location>
</feature>
<dbReference type="Proteomes" id="UP001200741">
    <property type="component" value="Unassembled WGS sequence"/>
</dbReference>
<organism evidence="3 4">
    <name type="scientific">Pelomonas cellulosilytica</name>
    <dbReference type="NCBI Taxonomy" id="2906762"/>
    <lineage>
        <taxon>Bacteria</taxon>
        <taxon>Pseudomonadati</taxon>
        <taxon>Pseudomonadota</taxon>
        <taxon>Betaproteobacteria</taxon>
        <taxon>Burkholderiales</taxon>
        <taxon>Sphaerotilaceae</taxon>
        <taxon>Roseateles</taxon>
    </lineage>
</organism>
<dbReference type="InterPro" id="IPR003759">
    <property type="entry name" value="Cbl-bd_cap"/>
</dbReference>
<dbReference type="SUPFAM" id="SSF52242">
    <property type="entry name" value="Cobalamin (vitamin B12)-binding domain"/>
    <property type="match status" value="1"/>
</dbReference>
<comment type="caution">
    <text evidence="3">The sequence shown here is derived from an EMBL/GenBank/DDBJ whole genome shotgun (WGS) entry which is preliminary data.</text>
</comment>
<dbReference type="CDD" id="cd02065">
    <property type="entry name" value="B12-binding_like"/>
    <property type="match status" value="1"/>
</dbReference>
<feature type="domain" description="B12-binding" evidence="2">
    <location>
        <begin position="173"/>
        <end position="301"/>
    </location>
</feature>
<reference evidence="3 4" key="1">
    <citation type="submission" date="2021-12" db="EMBL/GenBank/DDBJ databases">
        <title>Genome seq of P8.</title>
        <authorList>
            <person name="Seo T."/>
        </authorList>
    </citation>
    <scope>NUCLEOTIDE SEQUENCE [LARGE SCALE GENOMIC DNA]</scope>
    <source>
        <strain evidence="3 4">P8</strain>
    </source>
</reference>
<dbReference type="EMBL" id="JAJTWU010000003">
    <property type="protein sequence ID" value="MCE4554416.1"/>
    <property type="molecule type" value="Genomic_DNA"/>
</dbReference>
<keyword evidence="4" id="KW-1185">Reference proteome</keyword>
<gene>
    <name evidence="3" type="ORF">LXT13_08150</name>
</gene>
<sequence length="302" mass="32914">MQPQPTAPAPSPGGPDAGAAAPLTLDSMLAAASARDDRPHRLVSSQQLQLSRIVELEIIPRLMLLHRSQPLSLREPGPPLVLTEAHVHALSELAVHDDAERAIRYVRSLIEAGATQEQVFLDLLAPCARHLGELWEEDVYNFSQVTIGLWRLQRVLHEESIRPDRVVPFDANSRRILLAAVPGAQHTFGVTMAAEFFSRAGWDVDCEPKSSWHDIGERLARQWFDVFGLSISASEGLPQIASAILDMRKAAANPRLYVMVGGPMAAQVPDLARLCGADAMASEARVAVSLAQDSLSPNVRRA</sequence>
<dbReference type="PROSITE" id="PS51332">
    <property type="entry name" value="B12_BINDING"/>
    <property type="match status" value="1"/>
</dbReference>
<feature type="region of interest" description="Disordered" evidence="1">
    <location>
        <begin position="1"/>
        <end position="21"/>
    </location>
</feature>
<dbReference type="Pfam" id="PF02310">
    <property type="entry name" value="B12-binding"/>
    <property type="match status" value="1"/>
</dbReference>
<dbReference type="Pfam" id="PF02607">
    <property type="entry name" value="B12-binding_2"/>
    <property type="match status" value="1"/>
</dbReference>
<dbReference type="Gene3D" id="3.40.50.280">
    <property type="entry name" value="Cobalamin-binding domain"/>
    <property type="match status" value="1"/>
</dbReference>